<evidence type="ECO:0000313" key="2">
    <source>
        <dbReference type="WBParaSite" id="Minc3s00121g05219"/>
    </source>
</evidence>
<organism evidence="1 2">
    <name type="scientific">Meloidogyne incognita</name>
    <name type="common">Southern root-knot nematode worm</name>
    <name type="synonym">Oxyuris incognita</name>
    <dbReference type="NCBI Taxonomy" id="6306"/>
    <lineage>
        <taxon>Eukaryota</taxon>
        <taxon>Metazoa</taxon>
        <taxon>Ecdysozoa</taxon>
        <taxon>Nematoda</taxon>
        <taxon>Chromadorea</taxon>
        <taxon>Rhabditida</taxon>
        <taxon>Tylenchina</taxon>
        <taxon>Tylenchomorpha</taxon>
        <taxon>Tylenchoidea</taxon>
        <taxon>Meloidogynidae</taxon>
        <taxon>Meloidogyninae</taxon>
        <taxon>Meloidogyne</taxon>
        <taxon>Meloidogyne incognita group</taxon>
    </lineage>
</organism>
<reference evidence="2" key="1">
    <citation type="submission" date="2022-11" db="UniProtKB">
        <authorList>
            <consortium name="WormBaseParasite"/>
        </authorList>
    </citation>
    <scope>IDENTIFICATION</scope>
</reference>
<dbReference type="AlphaFoldDB" id="A0A914KUL7"/>
<protein>
    <submittedName>
        <fullName evidence="2">Uncharacterized protein</fullName>
    </submittedName>
</protein>
<name>A0A914KUL7_MELIC</name>
<proteinExistence type="predicted"/>
<dbReference type="Proteomes" id="UP000887563">
    <property type="component" value="Unplaced"/>
</dbReference>
<accession>A0A914KUL7</accession>
<sequence length="177" mass="20221">MEAGHSFCGGWVGEQQLRTYPSKGCPETIDKSRIVKSAPTYGDPVRHTTKILIKNSNLDNFSLLLKRNVDRKVSINGTHFVTEAFSHSLKKQKFDCSLIKKTNLNHIHNMRTNCSDSSQFLSNSKPFANTKYISSFLCYFNIEMTKIACKRSTRSSHFDKSVLNRKLYAFWKLDSVA</sequence>
<evidence type="ECO:0000313" key="1">
    <source>
        <dbReference type="Proteomes" id="UP000887563"/>
    </source>
</evidence>
<keyword evidence="1" id="KW-1185">Reference proteome</keyword>
<dbReference type="WBParaSite" id="Minc3s00121g05219">
    <property type="protein sequence ID" value="Minc3s00121g05219"/>
    <property type="gene ID" value="Minc3s00121g05219"/>
</dbReference>